<protein>
    <submittedName>
        <fullName evidence="1">DUF1599 domain-containing protein</fullName>
    </submittedName>
</protein>
<proteinExistence type="predicted"/>
<name>A0A832MP83_9THEM</name>
<dbReference type="EMBL" id="DTKQ01000029">
    <property type="protein sequence ID" value="HGZ79060.1"/>
    <property type="molecule type" value="Genomic_DNA"/>
</dbReference>
<organism evidence="1">
    <name type="scientific">Pseudothermotoga hypogea</name>
    <dbReference type="NCBI Taxonomy" id="57487"/>
    <lineage>
        <taxon>Bacteria</taxon>
        <taxon>Thermotogati</taxon>
        <taxon>Thermotogota</taxon>
        <taxon>Thermotogae</taxon>
        <taxon>Thermotogales</taxon>
        <taxon>Thermotogaceae</taxon>
        <taxon>Pseudothermotoga</taxon>
    </lineage>
</organism>
<dbReference type="AlphaFoldDB" id="A0A832MP83"/>
<sequence length="88" mass="9976">MRGPFAKKQAGYGTGNIAKFGEVGLLVRLNDKVERLIDLLTNSKRPENETIEDTLRDIANYAVIWLIVRDGKWPNCSKYTTPSRDEHA</sequence>
<evidence type="ECO:0000313" key="1">
    <source>
        <dbReference type="EMBL" id="HGZ79060.1"/>
    </source>
</evidence>
<gene>
    <name evidence="1" type="ORF">ENW55_03645</name>
</gene>
<accession>A0A832MP83</accession>
<comment type="caution">
    <text evidence="1">The sequence shown here is derived from an EMBL/GenBank/DDBJ whole genome shotgun (WGS) entry which is preliminary data.</text>
</comment>
<reference evidence="1" key="1">
    <citation type="journal article" date="2020" name="mSystems">
        <title>Genome- and Community-Level Interaction Insights into Carbon Utilization and Element Cycling Functions of Hydrothermarchaeota in Hydrothermal Sediment.</title>
        <authorList>
            <person name="Zhou Z."/>
            <person name="Liu Y."/>
            <person name="Xu W."/>
            <person name="Pan J."/>
            <person name="Luo Z.H."/>
            <person name="Li M."/>
        </authorList>
    </citation>
    <scope>NUCLEOTIDE SEQUENCE [LARGE SCALE GENOMIC DNA]</scope>
    <source>
        <strain evidence="1">SpSt-86</strain>
    </source>
</reference>